<protein>
    <submittedName>
        <fullName evidence="2">Uncharacterized protein</fullName>
    </submittedName>
</protein>
<gene>
    <name evidence="2" type="ORF">LSP00402_LOCUS7519</name>
</gene>
<proteinExistence type="predicted"/>
<organism evidence="2">
    <name type="scientific">Lotharella oceanica</name>
    <dbReference type="NCBI Taxonomy" id="641309"/>
    <lineage>
        <taxon>Eukaryota</taxon>
        <taxon>Sar</taxon>
        <taxon>Rhizaria</taxon>
        <taxon>Cercozoa</taxon>
        <taxon>Chlorarachniophyceae</taxon>
        <taxon>Lotharella</taxon>
    </lineage>
</organism>
<feature type="transmembrane region" description="Helical" evidence="1">
    <location>
        <begin position="111"/>
        <end position="129"/>
    </location>
</feature>
<name>A0A7S2X8X7_9EUKA</name>
<dbReference type="AlphaFoldDB" id="A0A7S2X8X7"/>
<keyword evidence="1" id="KW-0472">Membrane</keyword>
<evidence type="ECO:0000313" key="2">
    <source>
        <dbReference type="EMBL" id="CAD9759137.1"/>
    </source>
</evidence>
<evidence type="ECO:0000256" key="1">
    <source>
        <dbReference type="SAM" id="Phobius"/>
    </source>
</evidence>
<keyword evidence="1" id="KW-0812">Transmembrane</keyword>
<accession>A0A7S2X8X7</accession>
<reference evidence="2" key="1">
    <citation type="submission" date="2021-01" db="EMBL/GenBank/DDBJ databases">
        <authorList>
            <person name="Corre E."/>
            <person name="Pelletier E."/>
            <person name="Niang G."/>
            <person name="Scheremetjew M."/>
            <person name="Finn R."/>
            <person name="Kale V."/>
            <person name="Holt S."/>
            <person name="Cochrane G."/>
            <person name="Meng A."/>
            <person name="Brown T."/>
            <person name="Cohen L."/>
        </authorList>
    </citation>
    <scope>NUCLEOTIDE SEQUENCE</scope>
    <source>
        <strain evidence="2">CCMP622</strain>
    </source>
</reference>
<sequence>MDGRQFFLQRTVPIHQPCTNIVHNHAAMCIFQVALVASWKFEIDNVNGEEVCIVTSLRKNSAGFIIFSVIFLICVIFDMGIFIESTIGLTTPICSSTAKTSLKLESAKHSIGGFMSGLLAALFCDLLCLERE</sequence>
<keyword evidence="1" id="KW-1133">Transmembrane helix</keyword>
<feature type="transmembrane region" description="Helical" evidence="1">
    <location>
        <begin position="64"/>
        <end position="83"/>
    </location>
</feature>
<dbReference type="EMBL" id="HBHP01012103">
    <property type="protein sequence ID" value="CAD9759137.1"/>
    <property type="molecule type" value="Transcribed_RNA"/>
</dbReference>